<dbReference type="InterPro" id="IPR001656">
    <property type="entry name" value="PsdUridine_synth_TruD"/>
</dbReference>
<dbReference type="SUPFAM" id="SSF55120">
    <property type="entry name" value="Pseudouridine synthase"/>
    <property type="match status" value="1"/>
</dbReference>
<comment type="catalytic activity">
    <reaction evidence="4">
        <text>uridine(13) in tRNA = pseudouridine(13) in tRNA</text>
        <dbReference type="Rhea" id="RHEA:42540"/>
        <dbReference type="Rhea" id="RHEA-COMP:10105"/>
        <dbReference type="Rhea" id="RHEA-COMP:10106"/>
        <dbReference type="ChEBI" id="CHEBI:65314"/>
        <dbReference type="ChEBI" id="CHEBI:65315"/>
        <dbReference type="EC" id="5.4.99.27"/>
    </reaction>
</comment>
<dbReference type="RefSeq" id="WP_305516608.1">
    <property type="nucleotide sequence ID" value="NZ_JAUPEV010000002.1"/>
</dbReference>
<evidence type="ECO:0000313" key="6">
    <source>
        <dbReference type="EMBL" id="MDO7252768.1"/>
    </source>
</evidence>
<evidence type="ECO:0000256" key="4">
    <source>
        <dbReference type="HAMAP-Rule" id="MF_01082"/>
    </source>
</evidence>
<dbReference type="InterPro" id="IPR011760">
    <property type="entry name" value="PsdUridine_synth_TruD_insert"/>
</dbReference>
<dbReference type="GO" id="GO:0003723">
    <property type="term" value="F:RNA binding"/>
    <property type="evidence" value="ECO:0007669"/>
    <property type="project" value="InterPro"/>
</dbReference>
<accession>A0AA90PIV1</accession>
<reference evidence="6" key="2">
    <citation type="submission" date="2023-07" db="EMBL/GenBank/DDBJ databases">
        <authorList>
            <person name="Aydin F."/>
            <person name="Tarhane S."/>
            <person name="Saticioglu I.B."/>
            <person name="Karakaya E."/>
            <person name="Abay S."/>
            <person name="Guran O."/>
            <person name="Bozkurt E."/>
            <person name="Uzum N."/>
            <person name="Olgun K."/>
            <person name="Jablonski D."/>
        </authorList>
    </citation>
    <scope>NUCLEOTIDE SEQUENCE</scope>
    <source>
        <strain evidence="6">Faydin-H75</strain>
    </source>
</reference>
<dbReference type="PIRSF" id="PIRSF037016">
    <property type="entry name" value="Pseudouridin_synth_euk_prd"/>
    <property type="match status" value="1"/>
</dbReference>
<proteinExistence type="inferred from homology"/>
<organism evidence="7 8">
    <name type="scientific">Helicobacter cappadocius</name>
    <dbReference type="NCBI Taxonomy" id="3063998"/>
    <lineage>
        <taxon>Bacteria</taxon>
        <taxon>Pseudomonadati</taxon>
        <taxon>Campylobacterota</taxon>
        <taxon>Epsilonproteobacteria</taxon>
        <taxon>Campylobacterales</taxon>
        <taxon>Helicobacteraceae</taxon>
        <taxon>Helicobacter</taxon>
    </lineage>
</organism>
<keyword evidence="3 4" id="KW-0413">Isomerase</keyword>
<evidence type="ECO:0000259" key="5">
    <source>
        <dbReference type="PROSITE" id="PS50984"/>
    </source>
</evidence>
<dbReference type="PANTHER" id="PTHR47811:SF1">
    <property type="entry name" value="TRNA PSEUDOURIDINE SYNTHASE D"/>
    <property type="match status" value="1"/>
</dbReference>
<protein>
    <recommendedName>
        <fullName evidence="4">tRNA pseudouridine synthase D</fullName>
        <ecNumber evidence="4">5.4.99.27</ecNumber>
    </recommendedName>
    <alternativeName>
        <fullName evidence="4">tRNA pseudouridine(13) synthase</fullName>
    </alternativeName>
    <alternativeName>
        <fullName evidence="4">tRNA pseudouridylate synthase D</fullName>
    </alternativeName>
    <alternativeName>
        <fullName evidence="4">tRNA-uridine isomerase D</fullName>
    </alternativeName>
</protein>
<dbReference type="GO" id="GO:0005829">
    <property type="term" value="C:cytosol"/>
    <property type="evidence" value="ECO:0007669"/>
    <property type="project" value="TreeGrafter"/>
</dbReference>
<dbReference type="NCBIfam" id="NF002154">
    <property type="entry name" value="PRK00984.1-3"/>
    <property type="match status" value="1"/>
</dbReference>
<feature type="active site" description="Nucleophile" evidence="4">
    <location>
        <position position="76"/>
    </location>
</feature>
<dbReference type="Proteomes" id="UP001177258">
    <property type="component" value="Unassembled WGS sequence"/>
</dbReference>
<evidence type="ECO:0000256" key="2">
    <source>
        <dbReference type="ARBA" id="ARBA00022694"/>
    </source>
</evidence>
<evidence type="ECO:0000256" key="1">
    <source>
        <dbReference type="ARBA" id="ARBA00007953"/>
    </source>
</evidence>
<dbReference type="EC" id="5.4.99.27" evidence="4"/>
<dbReference type="CDD" id="cd02575">
    <property type="entry name" value="PseudoU_synth_EcTruD"/>
    <property type="match status" value="1"/>
</dbReference>
<dbReference type="Gene3D" id="3.30.2350.20">
    <property type="entry name" value="TruD, catalytic domain"/>
    <property type="match status" value="1"/>
</dbReference>
<keyword evidence="2 4" id="KW-0819">tRNA processing</keyword>
<dbReference type="NCBIfam" id="TIGR00094">
    <property type="entry name" value="tRNA_TruD_broad"/>
    <property type="match status" value="1"/>
</dbReference>
<name>A0AA90PIV1_9HELI</name>
<gene>
    <name evidence="4 7" type="primary">truD</name>
    <name evidence="6" type="ORF">Q5I04_02385</name>
    <name evidence="7" type="ORF">Q5I06_02390</name>
</gene>
<dbReference type="InterPro" id="IPR020103">
    <property type="entry name" value="PsdUridine_synth_cat_dom_sf"/>
</dbReference>
<dbReference type="PROSITE" id="PS50984">
    <property type="entry name" value="TRUD"/>
    <property type="match status" value="1"/>
</dbReference>
<evidence type="ECO:0000313" key="7">
    <source>
        <dbReference type="EMBL" id="MDP2538636.1"/>
    </source>
</evidence>
<comment type="function">
    <text evidence="4">Responsible for synthesis of pseudouridine from uracil-13 in transfer RNAs.</text>
</comment>
<reference evidence="6 8" key="3">
    <citation type="journal article" date="2024" name="Syst. Appl. Microbiol.">
        <title>Helicobacter cappadocius sp. nov., from lizards: The first psychrotrophic Helicobacter species.</title>
        <authorList>
            <person name="Aydin F."/>
            <person name="Tarhane S."/>
            <person name="Karakaya E."/>
            <person name="Abay S."/>
            <person name="Kayman T."/>
            <person name="Guran O."/>
            <person name="Bozkurt E."/>
            <person name="Uzum N."/>
            <person name="Avci A."/>
            <person name="Olgun K."/>
            <person name="Jablonski D."/>
            <person name="Guran C."/>
            <person name="Burcin Saticioglu I."/>
        </authorList>
    </citation>
    <scope>NUCLEOTIDE SEQUENCE [LARGE SCALE GENOMIC DNA]</scope>
    <source>
        <strain evidence="6">Faydin-H75</strain>
        <strain evidence="8">faydin-H76</strain>
    </source>
</reference>
<evidence type="ECO:0000313" key="9">
    <source>
        <dbReference type="Proteomes" id="UP001240777"/>
    </source>
</evidence>
<dbReference type="GO" id="GO:0031119">
    <property type="term" value="P:tRNA pseudouridine synthesis"/>
    <property type="evidence" value="ECO:0007669"/>
    <property type="project" value="UniProtKB-UniRule"/>
</dbReference>
<comment type="caution">
    <text evidence="7">The sequence shown here is derived from an EMBL/GenBank/DDBJ whole genome shotgun (WGS) entry which is preliminary data.</text>
</comment>
<comment type="similarity">
    <text evidence="1 4">Belongs to the pseudouridine synthase TruD family.</text>
</comment>
<dbReference type="Pfam" id="PF01142">
    <property type="entry name" value="TruD"/>
    <property type="match status" value="2"/>
</dbReference>
<dbReference type="PANTHER" id="PTHR47811">
    <property type="entry name" value="TRNA PSEUDOURIDINE SYNTHASE D"/>
    <property type="match status" value="1"/>
</dbReference>
<evidence type="ECO:0000256" key="3">
    <source>
        <dbReference type="ARBA" id="ARBA00023235"/>
    </source>
</evidence>
<keyword evidence="9" id="KW-1185">Reference proteome</keyword>
<dbReference type="EMBL" id="JAUYZK010000002">
    <property type="protein sequence ID" value="MDP2538636.1"/>
    <property type="molecule type" value="Genomic_DNA"/>
</dbReference>
<dbReference type="InterPro" id="IPR050170">
    <property type="entry name" value="TruD_pseudoU_synthase"/>
</dbReference>
<feature type="domain" description="TRUD" evidence="5">
    <location>
        <begin position="155"/>
        <end position="300"/>
    </location>
</feature>
<dbReference type="AlphaFoldDB" id="A0AA90PIV1"/>
<dbReference type="Proteomes" id="UP001240777">
    <property type="component" value="Unassembled WGS sequence"/>
</dbReference>
<sequence length="381" mass="44460">MNKIYSLNHSPIDFHFSQNPRDFIVREVPLYHFSNEGEHHILNVRKKGLNTIEMINIFSSILGIKSSEIGYSGLKDKNAMTSQYISINKKFTQNLDSILPLLEEKNIKILSCTYHNNKLKIGHLKGNNFFIRLKKVTPSVFEKINSVLKIIEKNGLPNYFGYQRFGKDGENFLEGQKIVRGELKIKNKRMSDFLISSYQSFLFNQWLNFRVKISKIFQAFEPQEILQALCMDNIFSEYRQTNIQNLKTLDIAKIKSIKNQPSLFKLFEGDIMHHYPYGKVFELETQNDISRFFDRNITPTGLLSGKKVLNATKVAGEIETCFIDKSIHATGTRRFAWIWIENLKYNYIQENAWLELEFFLPKGSYATTLIEEIAHRNVKID</sequence>
<evidence type="ECO:0000313" key="8">
    <source>
        <dbReference type="Proteomes" id="UP001177258"/>
    </source>
</evidence>
<dbReference type="InterPro" id="IPR042214">
    <property type="entry name" value="TruD_catalytic"/>
</dbReference>
<dbReference type="GO" id="GO:0160150">
    <property type="term" value="F:tRNA pseudouridine(13) synthase activity"/>
    <property type="evidence" value="ECO:0007669"/>
    <property type="project" value="UniProtKB-EC"/>
</dbReference>
<dbReference type="HAMAP" id="MF_01082">
    <property type="entry name" value="TruD"/>
    <property type="match status" value="1"/>
</dbReference>
<reference evidence="7 9" key="1">
    <citation type="submission" date="2023-07" db="EMBL/GenBank/DDBJ databases">
        <title>Unpublished Manusciprt.</title>
        <authorList>
            <person name="Aydin F."/>
            <person name="Tarhane S."/>
            <person name="Saticioglu I.B."/>
            <person name="Karakaya E."/>
            <person name="Abay S."/>
            <person name="Guran O."/>
            <person name="Bozkurt E."/>
            <person name="Uzum N."/>
            <person name="Olgun K."/>
            <person name="Jablonski D."/>
        </authorList>
    </citation>
    <scope>NUCLEOTIDE SEQUENCE</scope>
    <source>
        <strain evidence="9">faydin-H75</strain>
        <strain evidence="7">Faydin-H76</strain>
    </source>
</reference>
<dbReference type="EMBL" id="JAUPEV010000002">
    <property type="protein sequence ID" value="MDO7252768.1"/>
    <property type="molecule type" value="Genomic_DNA"/>
</dbReference>